<dbReference type="Proteomes" id="UP000251692">
    <property type="component" value="Unassembled WGS sequence"/>
</dbReference>
<protein>
    <recommendedName>
        <fullName evidence="2">PKD/Chitinase domain-containing protein</fullName>
    </recommendedName>
</protein>
<dbReference type="SUPFAM" id="SSF49299">
    <property type="entry name" value="PKD domain"/>
    <property type="match status" value="1"/>
</dbReference>
<dbReference type="InterPro" id="IPR013320">
    <property type="entry name" value="ConA-like_dom_sf"/>
</dbReference>
<dbReference type="GO" id="GO:0004553">
    <property type="term" value="F:hydrolase activity, hydrolyzing O-glycosyl compounds"/>
    <property type="evidence" value="ECO:0007669"/>
    <property type="project" value="UniProtKB-ARBA"/>
</dbReference>
<evidence type="ECO:0000256" key="1">
    <source>
        <dbReference type="ARBA" id="ARBA00022729"/>
    </source>
</evidence>
<dbReference type="Pfam" id="PF22352">
    <property type="entry name" value="K319L-like_PKD"/>
    <property type="match status" value="1"/>
</dbReference>
<dbReference type="SMART" id="SM00089">
    <property type="entry name" value="PKD"/>
    <property type="match status" value="1"/>
</dbReference>
<gene>
    <name evidence="3" type="ORF">DP923_11600</name>
</gene>
<comment type="caution">
    <text evidence="3">The sequence shown here is derived from an EMBL/GenBank/DDBJ whole genome shotgun (WGS) entry which is preliminary data.</text>
</comment>
<dbReference type="InterPro" id="IPR013783">
    <property type="entry name" value="Ig-like_fold"/>
</dbReference>
<dbReference type="Pfam" id="PF17851">
    <property type="entry name" value="GH43_C2"/>
    <property type="match status" value="2"/>
</dbReference>
<accession>A0A364RDQ5</accession>
<dbReference type="Gene3D" id="2.60.120.200">
    <property type="match status" value="2"/>
</dbReference>
<dbReference type="EMBL" id="QMDV01000003">
    <property type="protein sequence ID" value="RAU82422.1"/>
    <property type="molecule type" value="Genomic_DNA"/>
</dbReference>
<dbReference type="PANTHER" id="PTHR19328:SF75">
    <property type="entry name" value="ALDOSE SUGAR DEHYDROGENASE YLII"/>
    <property type="match status" value="1"/>
</dbReference>
<dbReference type="InterPro" id="IPR011041">
    <property type="entry name" value="Quinoprot_gluc/sorb_DH_b-prop"/>
</dbReference>
<keyword evidence="1" id="KW-0732">Signal</keyword>
<dbReference type="NCBIfam" id="TIGR04183">
    <property type="entry name" value="Por_Secre_tail"/>
    <property type="match status" value="1"/>
</dbReference>
<evidence type="ECO:0000259" key="2">
    <source>
        <dbReference type="SMART" id="SM00089"/>
    </source>
</evidence>
<dbReference type="Gene3D" id="2.60.40.10">
    <property type="entry name" value="Immunoglobulins"/>
    <property type="match status" value="1"/>
</dbReference>
<dbReference type="GO" id="GO:0005975">
    <property type="term" value="P:carbohydrate metabolic process"/>
    <property type="evidence" value="ECO:0007669"/>
    <property type="project" value="UniProtKB-ARBA"/>
</dbReference>
<feature type="domain" description="PKD/Chitinase" evidence="2">
    <location>
        <begin position="466"/>
        <end position="553"/>
    </location>
</feature>
<dbReference type="InterPro" id="IPR011042">
    <property type="entry name" value="6-blade_b-propeller_TolB-like"/>
</dbReference>
<dbReference type="Gene3D" id="2.120.10.30">
    <property type="entry name" value="TolB, C-terminal domain"/>
    <property type="match status" value="1"/>
</dbReference>
<sequence length="1487" mass="157439">MPQPLLPNPIALKKRTSSASDLVKRHTRLSGAIYTLVLLMLQVLLLPVTANAQGCPSISTLPCSSVEVALPYNLTFGGNVDGTMADKNGAGTGFTMVADYSGTRLAADGAVVNPSVPGHVPSKLTIGNGKLQVVTNKGIAWVGNDNQLNAMGVGVRTNQNLQIETTLENPFSGTQSQQAGLWFGLSDKTFVKLVVVDNKIEMRREVNNVSSTTSGTSNPDQRATAAISGLSSRVVRLRLVVNANAGTVEGFYSFDGATYTNVGANYSTRTLSIAGTGLVNASAYAGIFATHRNASSAVTYTFDGFSVKSLTPPAEPTTALIKNVTATTSSPYALSKLTVGTLTYTDRTSKVTSVPDQYKDADFIRTPNADKFNTSTSLLKFELTQPATVYIAYDPRATVLPAWLSTWQKTSDRIGIEDSKISYLEVYRKAFDAGQVQIGANLASPGKGPQTNYMVLAKVAGNQPPVANAGPDKNVSLPTNTVTLNGEGTDSDGTIESYTWSQVSGPNTATFSSKTVQAPVVSNLVSGKYIFSLVVKDNSTASSAPDEVAVNVTAPSASACSPISTLACSQLQVQLPYTLSFSSNVENTLGDKNGTGTGFTMVADYSGSRLAEDGAVSNPQVPGYEPSRITLSAGKLQLATNKGISWLTNNNQINALGVGVTTNGIIQVETSLVNPYAGTAGQQAGVWLGLDDKTYVKLVVTGGKVELRREVKDASSSASAATNPDQRITSTIAGLNANTVYLRLVLDENAGTVEGFYSLDGNMFSNVGATYSTRTLSIAGTGLAGASAYAGILATHRNGTSSVTYSFDDFSVTSGVSAEELRPYVTVVRPENGKTGVALDQSISVDLQYPSGKSIDGSTVNPGTVKLYTIINGSKAEVFGTAVNTTAAGDAITLTATLEPTSTYEFEISDRVKDLNGYRMIPFTSRFTTAQAPVGTPNGFEGVSFTEVKLIDSSLGHYGITTLVIGPDRRLYAATSGGIIERWDIKADGTLENRVTMAPFGNTPRLLIGLRFDPASTSSNLILWASHSSGEFYSVPEWSSKVSRINVSNPNDVKVQDVLVNLPRSFKDHSVNSIDFGPDGALYFAMGSNTAMGAADAAWGQRSEKLLNAAVLRLDVSSVLNGTLPLDVKTEEGGNYNPYAANAPLTLYATGIRNAYDLVWHSNGQLYVPTNGSAAGGNIPGLQNGAKWSNGQTYTGPTIEAINDARDTQNDYLFRVEKGGYYGHPNTLRNEYIMLGGNPTSGIDPGEVVWSENGIVKGYPVGTPAEPNFRGWSYDFGTNISPNGVIEYKSNAFGGKLKGKLFVCRFSGGDDLIVMEPGGTSKDIVRATEGIRIPGLRRPFSNPLDIIEDVETGNLYLTEYTEGNGPGVPSIVLLRADVPATAQSQQQLDVVESLPEKVQAADKLVIYPNPAEGEKLFVTLNGFEANEEVELSIVDATGTQIYSKTVKADSKGASNAEVNFNQQVRAGLYIVRAKSASAIETKKLIVK</sequence>
<dbReference type="OrthoDB" id="9770043at2"/>
<dbReference type="SUPFAM" id="SSF49899">
    <property type="entry name" value="Concanavalin A-like lectins/glucanases"/>
    <property type="match status" value="2"/>
</dbReference>
<organism evidence="3 4">
    <name type="scientific">Pontibacter arcticus</name>
    <dbReference type="NCBI Taxonomy" id="2080288"/>
    <lineage>
        <taxon>Bacteria</taxon>
        <taxon>Pseudomonadati</taxon>
        <taxon>Bacteroidota</taxon>
        <taxon>Cytophagia</taxon>
        <taxon>Cytophagales</taxon>
        <taxon>Hymenobacteraceae</taxon>
        <taxon>Pontibacter</taxon>
    </lineage>
</organism>
<dbReference type="InterPro" id="IPR032812">
    <property type="entry name" value="SbsA_Ig"/>
</dbReference>
<dbReference type="SUPFAM" id="SSF50952">
    <property type="entry name" value="Soluble quinoprotein glucose dehydrogenase"/>
    <property type="match status" value="1"/>
</dbReference>
<name>A0A364RDQ5_9BACT</name>
<evidence type="ECO:0000313" key="4">
    <source>
        <dbReference type="Proteomes" id="UP000251692"/>
    </source>
</evidence>
<dbReference type="InterPro" id="IPR035986">
    <property type="entry name" value="PKD_dom_sf"/>
</dbReference>
<dbReference type="InterPro" id="IPR041542">
    <property type="entry name" value="GH43_C2"/>
</dbReference>
<evidence type="ECO:0000313" key="3">
    <source>
        <dbReference type="EMBL" id="RAU82422.1"/>
    </source>
</evidence>
<keyword evidence="4" id="KW-1185">Reference proteome</keyword>
<dbReference type="Pfam" id="PF18962">
    <property type="entry name" value="Por_Secre_tail"/>
    <property type="match status" value="1"/>
</dbReference>
<proteinExistence type="predicted"/>
<dbReference type="RefSeq" id="WP_112306014.1">
    <property type="nucleotide sequence ID" value="NZ_QMDV01000003.1"/>
</dbReference>
<reference evidence="3 4" key="1">
    <citation type="submission" date="2018-06" db="EMBL/GenBank/DDBJ databases">
        <authorList>
            <person name="Liu Z.-W."/>
        </authorList>
    </citation>
    <scope>NUCLEOTIDE SEQUENCE [LARGE SCALE GENOMIC DNA]</scope>
    <source>
        <strain evidence="3 4">2b14</strain>
    </source>
</reference>
<reference evidence="3 4" key="2">
    <citation type="submission" date="2018-07" db="EMBL/GenBank/DDBJ databases">
        <title>Pontibacter sp. 2b14 genomic sequence and assembly.</title>
        <authorList>
            <person name="Du Z.-J."/>
        </authorList>
    </citation>
    <scope>NUCLEOTIDE SEQUENCE [LARGE SCALE GENOMIC DNA]</scope>
    <source>
        <strain evidence="3 4">2b14</strain>
    </source>
</reference>
<dbReference type="InterPro" id="IPR022409">
    <property type="entry name" value="PKD/Chitinase_dom"/>
</dbReference>
<dbReference type="PANTHER" id="PTHR19328">
    <property type="entry name" value="HEDGEHOG-INTERACTING PROTEIN"/>
    <property type="match status" value="1"/>
</dbReference>
<dbReference type="InterPro" id="IPR026444">
    <property type="entry name" value="Secre_tail"/>
</dbReference>
<dbReference type="Pfam" id="PF13205">
    <property type="entry name" value="Big_5"/>
    <property type="match status" value="1"/>
</dbReference>